<evidence type="ECO:0000313" key="11">
    <source>
        <dbReference type="Proteomes" id="UP000186758"/>
    </source>
</evidence>
<dbReference type="PATRIC" id="fig|1702221.3.peg.2033"/>
<sequence>MITTVTFNPAVDKTAQVETLVTGGLNRLQNVRQDAGGKGINVSKTLKAIGVPSRATGFLAGNAGQFIRERLTDLGIAHDFVEIRGNTRTNLKVLDAAMTLTELNEAGPACSADDIRRLEETLAAAEGILVLSGNVGPGVPEDIYRRLTETAQRRGLQVILDADGGLFREGIQAGPDVIKPNRFELSQYFGMPEETLDTDTMISLARQLMEAGTRLVVISMGEDGSLFVTADRALVLPALKIPFQSAVGAGDAMVAGLACSLEQGLDLEQTAVLAVALSAGACMTEGTQPADAVTVEDLKVRVTWEEA</sequence>
<dbReference type="Pfam" id="PF00294">
    <property type="entry name" value="PfkB"/>
    <property type="match status" value="1"/>
</dbReference>
<dbReference type="InterPro" id="IPR017583">
    <property type="entry name" value="Tagatose/fructose_Pkinase"/>
</dbReference>
<dbReference type="UniPathway" id="UPA00704">
    <property type="reaction ID" value="UER00715"/>
</dbReference>
<comment type="similarity">
    <text evidence="1">Belongs to the carbohydrate kinase pfkB family.</text>
</comment>
<dbReference type="GO" id="GO:0009024">
    <property type="term" value="F:tagatose-6-phosphate kinase activity"/>
    <property type="evidence" value="ECO:0007669"/>
    <property type="project" value="UniProtKB-EC"/>
</dbReference>
<keyword evidence="5 6" id="KW-0067">ATP-binding</keyword>
<dbReference type="GO" id="GO:0005988">
    <property type="term" value="P:lactose metabolic process"/>
    <property type="evidence" value="ECO:0007669"/>
    <property type="project" value="UniProtKB-KW"/>
</dbReference>
<dbReference type="Proteomes" id="UP000186758">
    <property type="component" value="Unassembled WGS sequence"/>
</dbReference>
<dbReference type="EC" id="2.7.1.144" evidence="6"/>
<evidence type="ECO:0000256" key="4">
    <source>
        <dbReference type="ARBA" id="ARBA00022777"/>
    </source>
</evidence>
<dbReference type="GO" id="GO:0016052">
    <property type="term" value="P:carbohydrate catabolic process"/>
    <property type="evidence" value="ECO:0007669"/>
    <property type="project" value="UniProtKB-ARBA"/>
</dbReference>
<dbReference type="EMBL" id="CP011391">
    <property type="protein sequence ID" value="AMK55224.1"/>
    <property type="molecule type" value="Genomic_DNA"/>
</dbReference>
<organism evidence="8 10">
    <name type="scientific">Faecalibaculum rodentium</name>
    <dbReference type="NCBI Taxonomy" id="1702221"/>
    <lineage>
        <taxon>Bacteria</taxon>
        <taxon>Bacillati</taxon>
        <taxon>Bacillota</taxon>
        <taxon>Erysipelotrichia</taxon>
        <taxon>Erysipelotrichales</taxon>
        <taxon>Erysipelotrichaceae</taxon>
        <taxon>Faecalibaculum</taxon>
    </lineage>
</organism>
<dbReference type="Gene3D" id="3.40.1190.20">
    <property type="match status" value="1"/>
</dbReference>
<dbReference type="GO" id="GO:2001059">
    <property type="term" value="P:D-tagatose 6-phosphate catabolic process"/>
    <property type="evidence" value="ECO:0007669"/>
    <property type="project" value="UniProtKB-UniPathway"/>
</dbReference>
<evidence type="ECO:0000256" key="6">
    <source>
        <dbReference type="PIRNR" id="PIRNR000535"/>
    </source>
</evidence>
<keyword evidence="10" id="KW-1185">Reference proteome</keyword>
<evidence type="ECO:0000313" key="9">
    <source>
        <dbReference type="EMBL" id="OLU46070.1"/>
    </source>
</evidence>
<evidence type="ECO:0000256" key="1">
    <source>
        <dbReference type="ARBA" id="ARBA00005380"/>
    </source>
</evidence>
<keyword evidence="3 6" id="KW-0547">Nucleotide-binding</keyword>
<dbReference type="SUPFAM" id="SSF53613">
    <property type="entry name" value="Ribokinase-like"/>
    <property type="match status" value="1"/>
</dbReference>
<dbReference type="AlphaFoldDB" id="A0A140DX47"/>
<evidence type="ECO:0000256" key="2">
    <source>
        <dbReference type="ARBA" id="ARBA00022679"/>
    </source>
</evidence>
<protein>
    <recommendedName>
        <fullName evidence="6">Tagatose-6-phosphate kinase</fullName>
        <ecNumber evidence="6">2.7.1.144</ecNumber>
    </recommendedName>
</protein>
<dbReference type="InterPro" id="IPR022463">
    <property type="entry name" value="1-PFruKinase"/>
</dbReference>
<dbReference type="PANTHER" id="PTHR46566">
    <property type="entry name" value="1-PHOSPHOFRUCTOKINASE-RELATED"/>
    <property type="match status" value="1"/>
</dbReference>
<dbReference type="PIRSF" id="PIRSF000535">
    <property type="entry name" value="1PFK/6PFK/LacC"/>
    <property type="match status" value="1"/>
</dbReference>
<dbReference type="GO" id="GO:0005524">
    <property type="term" value="F:ATP binding"/>
    <property type="evidence" value="ECO:0007669"/>
    <property type="project" value="UniProtKB-KW"/>
</dbReference>
<dbReference type="GeneID" id="78478684"/>
<dbReference type="GO" id="GO:0008662">
    <property type="term" value="F:1-phosphofructokinase activity"/>
    <property type="evidence" value="ECO:0007669"/>
    <property type="project" value="InterPro"/>
</dbReference>
<dbReference type="NCBIfam" id="TIGR03828">
    <property type="entry name" value="pfkB"/>
    <property type="match status" value="1"/>
</dbReference>
<comment type="catalytic activity">
    <reaction evidence="6">
        <text>D-tagatofuranose 6-phosphate + ATP = D-tagatofuranose 1,6-bisphosphate + ADP + H(+)</text>
        <dbReference type="Rhea" id="RHEA:12420"/>
        <dbReference type="ChEBI" id="CHEBI:15378"/>
        <dbReference type="ChEBI" id="CHEBI:30616"/>
        <dbReference type="ChEBI" id="CHEBI:58694"/>
        <dbReference type="ChEBI" id="CHEBI:58695"/>
        <dbReference type="ChEBI" id="CHEBI:456216"/>
        <dbReference type="EC" id="2.7.1.144"/>
    </reaction>
</comment>
<evidence type="ECO:0000313" key="10">
    <source>
        <dbReference type="Proteomes" id="UP000069771"/>
    </source>
</evidence>
<reference evidence="8 10" key="1">
    <citation type="journal article" date="2016" name="Gut Pathog.">
        <title>Whole genome sequencing of "Faecalibaculum rodentium" ALO17, isolated from C57BL/6J laboratory mouse feces.</title>
        <authorList>
            <person name="Lim S."/>
            <person name="Chang D.H."/>
            <person name="Ahn S."/>
            <person name="Kim B.C."/>
        </authorList>
    </citation>
    <scope>NUCLEOTIDE SEQUENCE [LARGE SCALE GENOMIC DNA]</scope>
    <source>
        <strain evidence="8 10">Alo17</strain>
    </source>
</reference>
<proteinExistence type="inferred from homology"/>
<keyword evidence="2 6" id="KW-0808">Transferase</keyword>
<evidence type="ECO:0000256" key="5">
    <source>
        <dbReference type="ARBA" id="ARBA00022840"/>
    </source>
</evidence>
<dbReference type="FunFam" id="3.40.1190.20:FF:000001">
    <property type="entry name" value="Phosphofructokinase"/>
    <property type="match status" value="1"/>
</dbReference>
<name>A0A140DX47_9FIRM</name>
<dbReference type="InterPro" id="IPR029056">
    <property type="entry name" value="Ribokinase-like"/>
</dbReference>
<gene>
    <name evidence="8" type="ORF">AALO17_20900</name>
    <name evidence="9" type="ORF">BO223_03030</name>
</gene>
<feature type="domain" description="Carbohydrate kinase PfkB" evidence="7">
    <location>
        <begin position="9"/>
        <end position="289"/>
    </location>
</feature>
<dbReference type="GO" id="GO:0044281">
    <property type="term" value="P:small molecule metabolic process"/>
    <property type="evidence" value="ECO:0007669"/>
    <property type="project" value="UniProtKB-ARBA"/>
</dbReference>
<keyword evidence="4 9" id="KW-0418">Kinase</keyword>
<evidence type="ECO:0000259" key="7">
    <source>
        <dbReference type="Pfam" id="PF00294"/>
    </source>
</evidence>
<dbReference type="InterPro" id="IPR011611">
    <property type="entry name" value="PfkB_dom"/>
</dbReference>
<dbReference type="Proteomes" id="UP000069771">
    <property type="component" value="Chromosome"/>
</dbReference>
<comment type="similarity">
    <text evidence="6">Belongs to the carbohydrate kinase PfkB family. LacC subfamily.</text>
</comment>
<dbReference type="STRING" id="1702221.AALO17_20900"/>
<dbReference type="PANTHER" id="PTHR46566:SF2">
    <property type="entry name" value="ATP-DEPENDENT 6-PHOSPHOFRUCTOKINASE ISOZYME 2"/>
    <property type="match status" value="1"/>
</dbReference>
<keyword evidence="6" id="KW-0423">Lactose metabolism</keyword>
<evidence type="ECO:0000313" key="8">
    <source>
        <dbReference type="EMBL" id="AMK55224.1"/>
    </source>
</evidence>
<dbReference type="NCBIfam" id="TIGR03168">
    <property type="entry name" value="1-PFK"/>
    <property type="match status" value="1"/>
</dbReference>
<dbReference type="GO" id="GO:0005829">
    <property type="term" value="C:cytosol"/>
    <property type="evidence" value="ECO:0007669"/>
    <property type="project" value="TreeGrafter"/>
</dbReference>
<evidence type="ECO:0000256" key="3">
    <source>
        <dbReference type="ARBA" id="ARBA00022741"/>
    </source>
</evidence>
<accession>A0A140DX47</accession>
<dbReference type="EMBL" id="MPJZ01000036">
    <property type="protein sequence ID" value="OLU46070.1"/>
    <property type="molecule type" value="Genomic_DNA"/>
</dbReference>
<comment type="pathway">
    <text evidence="6">Carbohydrate metabolism; D-tagatose 6-phosphate degradation; D-glyceraldehyde 3-phosphate and glycerone phosphate from D-tagatose 6-phosphate: step 1/2.</text>
</comment>
<reference evidence="9 11" key="2">
    <citation type="submission" date="2016-11" db="EMBL/GenBank/DDBJ databases">
        <title>Description of two novel members of the family Erysipelotrichaceae: Ileibacterium lipovorans gen. nov., sp. nov. and Dubosiella newyorkensis, gen. nov., sp. nov.</title>
        <authorList>
            <person name="Cox L.M."/>
            <person name="Sohn J."/>
            <person name="Tyrrell K.L."/>
            <person name="Citron D.M."/>
            <person name="Lawson P.A."/>
            <person name="Patel N.B."/>
            <person name="Iizumi T."/>
            <person name="Perez-Perez G.I."/>
            <person name="Goldstein E.J."/>
            <person name="Blaser M.J."/>
        </authorList>
    </citation>
    <scope>NUCLEOTIDE SEQUENCE [LARGE SCALE GENOMIC DNA]</scope>
    <source>
        <strain evidence="9 11">NYU-BL-K8</strain>
    </source>
</reference>
<dbReference type="KEGG" id="fro:AALO17_20900"/>
<dbReference type="CDD" id="cd01164">
    <property type="entry name" value="FruK_PfkB_like"/>
    <property type="match status" value="1"/>
</dbReference>
<dbReference type="RefSeq" id="WP_067558621.1">
    <property type="nucleotide sequence ID" value="NZ_CAJTBG010000001.1"/>
</dbReference>
<dbReference type="OrthoDB" id="9801219at2"/>